<dbReference type="AlphaFoldDB" id="A0A7G9RAG7"/>
<evidence type="ECO:0000256" key="1">
    <source>
        <dbReference type="SAM" id="MobiDB-lite"/>
    </source>
</evidence>
<dbReference type="EMBL" id="CP060713">
    <property type="protein sequence ID" value="QNN52592.1"/>
    <property type="molecule type" value="Genomic_DNA"/>
</dbReference>
<dbReference type="InterPro" id="IPR014995">
    <property type="entry name" value="DUF1844"/>
</dbReference>
<name>A0A7G9RAG7_9ACTN</name>
<dbReference type="RefSeq" id="WP_187578434.1">
    <property type="nucleotide sequence ID" value="NZ_CP060713.1"/>
</dbReference>
<accession>A0A7G9RAG7</accession>
<dbReference type="KEGG" id="nmes:H9L09_19405"/>
<protein>
    <submittedName>
        <fullName evidence="2">DUF1844 domain-containing protein</fullName>
    </submittedName>
</protein>
<organism evidence="2 3">
    <name type="scientific">Nocardioides mesophilus</name>
    <dbReference type="NCBI Taxonomy" id="433659"/>
    <lineage>
        <taxon>Bacteria</taxon>
        <taxon>Bacillati</taxon>
        <taxon>Actinomycetota</taxon>
        <taxon>Actinomycetes</taxon>
        <taxon>Propionibacteriales</taxon>
        <taxon>Nocardioidaceae</taxon>
        <taxon>Nocardioides</taxon>
    </lineage>
</organism>
<dbReference type="Pfam" id="PF08899">
    <property type="entry name" value="DUF1844"/>
    <property type="match status" value="1"/>
</dbReference>
<proteinExistence type="predicted"/>
<feature type="region of interest" description="Disordered" evidence="1">
    <location>
        <begin position="90"/>
        <end position="117"/>
    </location>
</feature>
<gene>
    <name evidence="2" type="ORF">H9L09_19405</name>
</gene>
<reference evidence="2 3" key="1">
    <citation type="submission" date="2020-08" db="EMBL/GenBank/DDBJ databases">
        <title>Genome sequence of Nocardioides mesophilus KACC 16243T.</title>
        <authorList>
            <person name="Hyun D.-W."/>
            <person name="Bae J.-W."/>
        </authorList>
    </citation>
    <scope>NUCLEOTIDE SEQUENCE [LARGE SCALE GENOMIC DNA]</scope>
    <source>
        <strain evidence="2 3">KACC 16243</strain>
    </source>
</reference>
<sequence length="117" mass="12112">MTHAAPESARDIAEVPALEIISTAALHLMSAAAVNLGLAEDLPEHRDLDEARTLIEALAGLVTAGAPRLGHHHAAPLRDGLRTLQLAFREASDIPDAPGEGPGEKLTGPVSPTRGGH</sequence>
<dbReference type="Proteomes" id="UP000515947">
    <property type="component" value="Chromosome"/>
</dbReference>
<evidence type="ECO:0000313" key="3">
    <source>
        <dbReference type="Proteomes" id="UP000515947"/>
    </source>
</evidence>
<keyword evidence="3" id="KW-1185">Reference proteome</keyword>
<evidence type="ECO:0000313" key="2">
    <source>
        <dbReference type="EMBL" id="QNN52592.1"/>
    </source>
</evidence>